<protein>
    <submittedName>
        <fullName evidence="2">DUF4097 domain-containing protein</fullName>
    </submittedName>
</protein>
<dbReference type="Pfam" id="PF13349">
    <property type="entry name" value="DUF4097"/>
    <property type="match status" value="1"/>
</dbReference>
<dbReference type="Proteomes" id="UP001597301">
    <property type="component" value="Unassembled WGS sequence"/>
</dbReference>
<evidence type="ECO:0000259" key="1">
    <source>
        <dbReference type="Pfam" id="PF13349"/>
    </source>
</evidence>
<reference evidence="3" key="1">
    <citation type="journal article" date="2019" name="Int. J. Syst. Evol. Microbiol.">
        <title>The Global Catalogue of Microorganisms (GCM) 10K type strain sequencing project: providing services to taxonomists for standard genome sequencing and annotation.</title>
        <authorList>
            <consortium name="The Broad Institute Genomics Platform"/>
            <consortium name="The Broad Institute Genome Sequencing Center for Infectious Disease"/>
            <person name="Wu L."/>
            <person name="Ma J."/>
        </authorList>
    </citation>
    <scope>NUCLEOTIDE SEQUENCE [LARGE SCALE GENOMIC DNA]</scope>
    <source>
        <strain evidence="3">CGMCC 1.12295</strain>
    </source>
</reference>
<sequence>MSLLKKLVIAASVLLVTGIIGSLVTLPSKMAAEDVTEVKNLPEGPFSNIKVHANNAKIELLPVSNHSATAELSGMDEKKYRFHADVKDDTLVIEVKDKRKLLFEMDFMSDRSIKVLVPEKDYRLIELKSDNGRIETKSMTAKELTAETNNGKVKMDDVEALTVRAESDNGRIEARNIRSSSFQARTNNGRIELEDVEGTIRAGSNNGRVSLASEEIDRDIELTTDNGKIEIYTKEEPKNAAFHVSTGNGKIEIFDESYRGSVLHGKGDHTITLNSHNGDITVSR</sequence>
<evidence type="ECO:0000313" key="2">
    <source>
        <dbReference type="EMBL" id="MFD1708862.1"/>
    </source>
</evidence>
<accession>A0ABW4KLW7</accession>
<name>A0ABW4KLW7_9BACI</name>
<gene>
    <name evidence="2" type="ORF">ACFSCZ_19545</name>
</gene>
<proteinExistence type="predicted"/>
<evidence type="ECO:0000313" key="3">
    <source>
        <dbReference type="Proteomes" id="UP001597301"/>
    </source>
</evidence>
<dbReference type="EMBL" id="JBHUEO010000121">
    <property type="protein sequence ID" value="MFD1708862.1"/>
    <property type="molecule type" value="Genomic_DNA"/>
</dbReference>
<dbReference type="RefSeq" id="WP_380776704.1">
    <property type="nucleotide sequence ID" value="NZ_JBHUEO010000121.1"/>
</dbReference>
<comment type="caution">
    <text evidence="2">The sequence shown here is derived from an EMBL/GenBank/DDBJ whole genome shotgun (WGS) entry which is preliminary data.</text>
</comment>
<dbReference type="InterPro" id="IPR025164">
    <property type="entry name" value="Toastrack_DUF4097"/>
</dbReference>
<keyword evidence="3" id="KW-1185">Reference proteome</keyword>
<dbReference type="Gene3D" id="2.160.20.120">
    <property type="match status" value="1"/>
</dbReference>
<organism evidence="2 3">
    <name type="scientific">Siminovitchia sediminis</name>
    <dbReference type="NCBI Taxonomy" id="1274353"/>
    <lineage>
        <taxon>Bacteria</taxon>
        <taxon>Bacillati</taxon>
        <taxon>Bacillota</taxon>
        <taxon>Bacilli</taxon>
        <taxon>Bacillales</taxon>
        <taxon>Bacillaceae</taxon>
        <taxon>Siminovitchia</taxon>
    </lineage>
</organism>
<feature type="domain" description="DUF4097" evidence="1">
    <location>
        <begin position="47"/>
        <end position="282"/>
    </location>
</feature>